<dbReference type="AlphaFoldDB" id="A0A7R9LIG8"/>
<organism evidence="5">
    <name type="scientific">Medioppia subpectinata</name>
    <dbReference type="NCBI Taxonomy" id="1979941"/>
    <lineage>
        <taxon>Eukaryota</taxon>
        <taxon>Metazoa</taxon>
        <taxon>Ecdysozoa</taxon>
        <taxon>Arthropoda</taxon>
        <taxon>Chelicerata</taxon>
        <taxon>Arachnida</taxon>
        <taxon>Acari</taxon>
        <taxon>Acariformes</taxon>
        <taxon>Sarcoptiformes</taxon>
        <taxon>Oribatida</taxon>
        <taxon>Brachypylina</taxon>
        <taxon>Oppioidea</taxon>
        <taxon>Oppiidae</taxon>
        <taxon>Medioppia</taxon>
    </lineage>
</organism>
<evidence type="ECO:0000313" key="6">
    <source>
        <dbReference type="Proteomes" id="UP000759131"/>
    </source>
</evidence>
<feature type="transmembrane region" description="Helical" evidence="4">
    <location>
        <begin position="69"/>
        <end position="88"/>
    </location>
</feature>
<feature type="transmembrane region" description="Helical" evidence="4">
    <location>
        <begin position="135"/>
        <end position="159"/>
    </location>
</feature>
<keyword evidence="2 4" id="KW-1133">Transmembrane helix</keyword>
<proteinExistence type="predicted"/>
<dbReference type="SUPFAM" id="SSF103473">
    <property type="entry name" value="MFS general substrate transporter"/>
    <property type="match status" value="1"/>
</dbReference>
<evidence type="ECO:0000256" key="2">
    <source>
        <dbReference type="ARBA" id="ARBA00022989"/>
    </source>
</evidence>
<dbReference type="Gene3D" id="1.20.1250.20">
    <property type="entry name" value="MFS general substrate transporter like domains"/>
    <property type="match status" value="1"/>
</dbReference>
<evidence type="ECO:0000313" key="5">
    <source>
        <dbReference type="EMBL" id="CAD7642368.1"/>
    </source>
</evidence>
<name>A0A7R9LIG8_9ACAR</name>
<dbReference type="OrthoDB" id="6507582at2759"/>
<dbReference type="EMBL" id="CAJPIZ010027042">
    <property type="protein sequence ID" value="CAG2119161.1"/>
    <property type="molecule type" value="Genomic_DNA"/>
</dbReference>
<reference evidence="5" key="1">
    <citation type="submission" date="2020-11" db="EMBL/GenBank/DDBJ databases">
        <authorList>
            <person name="Tran Van P."/>
        </authorList>
    </citation>
    <scope>NUCLEOTIDE SEQUENCE</scope>
</reference>
<dbReference type="PANTHER" id="PTHR23121:SF10">
    <property type="entry name" value="MAJOR FACILITATOR SUPERFAMILY DOMAIN-CONTAINING PROTEIN 4A"/>
    <property type="match status" value="1"/>
</dbReference>
<feature type="transmembrane region" description="Helical" evidence="4">
    <location>
        <begin position="247"/>
        <end position="265"/>
    </location>
</feature>
<sequence length="397" mass="44434">GLTYRWLNRQLVIAISFIIIAVMCAVMPALTSLWQLYICAFVFGFGSSINTMGYIVWVIELYPKHSAPLLQLNALSFGIGSIICTAILKPYLTGEMVADPALTTTTVALPGIYPGNHSQYLAPTIVSVAERRDKLLQPCIILCACLLIFPIASLIMYFIKPYKAVVKDRPIDDDGQDKDLDNTVTANTTAPVKLFDDPALSPRTLMAGLFTAWFTLYVVFESMYLKFAIAYYQYSPQRLSAGTGADIFAVSTGVFSVARLVNVFVSMRVTINTMICYHYAILLVAMVMMVVGQYSLPTLWVASALLMWGFSPMFAGTYTFTDQYLSMTDRMGTVFLLARGVVTIFTPLIIGEFMEHESWVFLVIEWVYLGLSIVVFMAIHYMIRVYERRGPGRVRCQ</sequence>
<feature type="non-terminal residue" evidence="5">
    <location>
        <position position="1"/>
    </location>
</feature>
<dbReference type="Proteomes" id="UP000759131">
    <property type="component" value="Unassembled WGS sequence"/>
</dbReference>
<evidence type="ECO:0000256" key="3">
    <source>
        <dbReference type="ARBA" id="ARBA00023136"/>
    </source>
</evidence>
<feature type="transmembrane region" description="Helical" evidence="4">
    <location>
        <begin position="300"/>
        <end position="321"/>
    </location>
</feature>
<keyword evidence="3 4" id="KW-0472">Membrane</keyword>
<feature type="transmembrane region" description="Helical" evidence="4">
    <location>
        <begin position="359"/>
        <end position="383"/>
    </location>
</feature>
<feature type="transmembrane region" description="Helical" evidence="4">
    <location>
        <begin position="277"/>
        <end position="294"/>
    </location>
</feature>
<feature type="transmembrane region" description="Helical" evidence="4">
    <location>
        <begin position="205"/>
        <end position="227"/>
    </location>
</feature>
<evidence type="ECO:0000256" key="1">
    <source>
        <dbReference type="ARBA" id="ARBA00022692"/>
    </source>
</evidence>
<accession>A0A7R9LIG8</accession>
<dbReference type="PANTHER" id="PTHR23121">
    <property type="entry name" value="SODIUM-DEPENDENT GLUCOSE TRANSPORTER 1"/>
    <property type="match status" value="1"/>
</dbReference>
<keyword evidence="6" id="KW-1185">Reference proteome</keyword>
<dbReference type="InterPro" id="IPR036259">
    <property type="entry name" value="MFS_trans_sf"/>
</dbReference>
<feature type="transmembrane region" description="Helical" evidence="4">
    <location>
        <begin position="35"/>
        <end position="57"/>
    </location>
</feature>
<feature type="transmembrane region" description="Helical" evidence="4">
    <location>
        <begin position="333"/>
        <end position="353"/>
    </location>
</feature>
<evidence type="ECO:0000256" key="4">
    <source>
        <dbReference type="SAM" id="Phobius"/>
    </source>
</evidence>
<protein>
    <submittedName>
        <fullName evidence="5">Uncharacterized protein</fullName>
    </submittedName>
</protein>
<keyword evidence="1 4" id="KW-0812">Transmembrane</keyword>
<gene>
    <name evidence="5" type="ORF">OSB1V03_LOCUS19110</name>
</gene>
<feature type="transmembrane region" description="Helical" evidence="4">
    <location>
        <begin position="12"/>
        <end position="29"/>
    </location>
</feature>
<dbReference type="EMBL" id="OC881617">
    <property type="protein sequence ID" value="CAD7642368.1"/>
    <property type="molecule type" value="Genomic_DNA"/>
</dbReference>